<feature type="transmembrane region" description="Helical" evidence="2">
    <location>
        <begin position="225"/>
        <end position="243"/>
    </location>
</feature>
<evidence type="ECO:0000256" key="1">
    <source>
        <dbReference type="SAM" id="MobiDB-lite"/>
    </source>
</evidence>
<feature type="compositionally biased region" description="Gly residues" evidence="1">
    <location>
        <begin position="44"/>
        <end position="54"/>
    </location>
</feature>
<reference evidence="4" key="1">
    <citation type="journal article" date="2019" name="Int. J. Syst. Evol. Microbiol.">
        <title>The Global Catalogue of Microorganisms (GCM) 10K type strain sequencing project: providing services to taxonomists for standard genome sequencing and annotation.</title>
        <authorList>
            <consortium name="The Broad Institute Genomics Platform"/>
            <consortium name="The Broad Institute Genome Sequencing Center for Infectious Disease"/>
            <person name="Wu L."/>
            <person name="Ma J."/>
        </authorList>
    </citation>
    <scope>NUCLEOTIDE SEQUENCE [LARGE SCALE GENOMIC DNA]</scope>
    <source>
        <strain evidence="4">JCM 18409</strain>
    </source>
</reference>
<organism evidence="3 4">
    <name type="scientific">Streptomyces siamensis</name>
    <dbReference type="NCBI Taxonomy" id="1274986"/>
    <lineage>
        <taxon>Bacteria</taxon>
        <taxon>Bacillati</taxon>
        <taxon>Actinomycetota</taxon>
        <taxon>Actinomycetes</taxon>
        <taxon>Kitasatosporales</taxon>
        <taxon>Streptomycetaceae</taxon>
        <taxon>Streptomyces</taxon>
    </lineage>
</organism>
<feature type="transmembrane region" description="Helical" evidence="2">
    <location>
        <begin position="340"/>
        <end position="362"/>
    </location>
</feature>
<dbReference type="InterPro" id="IPR017850">
    <property type="entry name" value="Alkaline_phosphatase_core_sf"/>
</dbReference>
<keyword evidence="2" id="KW-0812">Transmembrane</keyword>
<feature type="compositionally biased region" description="Basic and acidic residues" evidence="1">
    <location>
        <begin position="142"/>
        <end position="155"/>
    </location>
</feature>
<keyword evidence="2" id="KW-1133">Transmembrane helix</keyword>
<feature type="region of interest" description="Disordered" evidence="1">
    <location>
        <begin position="1"/>
        <end position="177"/>
    </location>
</feature>
<evidence type="ECO:0000313" key="3">
    <source>
        <dbReference type="EMBL" id="GAA5037878.1"/>
    </source>
</evidence>
<keyword evidence="4" id="KW-1185">Reference proteome</keyword>
<feature type="transmembrane region" description="Helical" evidence="2">
    <location>
        <begin position="250"/>
        <end position="268"/>
    </location>
</feature>
<feature type="compositionally biased region" description="Polar residues" evidence="1">
    <location>
        <begin position="1"/>
        <end position="10"/>
    </location>
</feature>
<evidence type="ECO:0008006" key="5">
    <source>
        <dbReference type="Google" id="ProtNLM"/>
    </source>
</evidence>
<dbReference type="EMBL" id="BAABKB010000047">
    <property type="protein sequence ID" value="GAA5037878.1"/>
    <property type="molecule type" value="Genomic_DNA"/>
</dbReference>
<feature type="transmembrane region" description="Helical" evidence="2">
    <location>
        <begin position="192"/>
        <end position="213"/>
    </location>
</feature>
<dbReference type="Proteomes" id="UP001501759">
    <property type="component" value="Unassembled WGS sequence"/>
</dbReference>
<evidence type="ECO:0000256" key="2">
    <source>
        <dbReference type="SAM" id="Phobius"/>
    </source>
</evidence>
<feature type="transmembrane region" description="Helical" evidence="2">
    <location>
        <begin position="306"/>
        <end position="328"/>
    </location>
</feature>
<gene>
    <name evidence="3" type="ORF">GCM10023335_86490</name>
</gene>
<dbReference type="SUPFAM" id="SSF53649">
    <property type="entry name" value="Alkaline phosphatase-like"/>
    <property type="match status" value="1"/>
</dbReference>
<protein>
    <recommendedName>
        <fullName evidence="5">Sulfatase</fullName>
    </recommendedName>
</protein>
<evidence type="ECO:0000313" key="4">
    <source>
        <dbReference type="Proteomes" id="UP001501759"/>
    </source>
</evidence>
<comment type="caution">
    <text evidence="3">The sequence shown here is derived from an EMBL/GenBank/DDBJ whole genome shotgun (WGS) entry which is preliminary data.</text>
</comment>
<name>A0ABP9JNA0_9ACTN</name>
<feature type="compositionally biased region" description="Low complexity" evidence="1">
    <location>
        <begin position="69"/>
        <end position="83"/>
    </location>
</feature>
<dbReference type="Gene3D" id="3.40.720.10">
    <property type="entry name" value="Alkaline Phosphatase, subunit A"/>
    <property type="match status" value="1"/>
</dbReference>
<feature type="compositionally biased region" description="Basic and acidic residues" evidence="1">
    <location>
        <begin position="84"/>
        <end position="124"/>
    </location>
</feature>
<dbReference type="RefSeq" id="WP_345658451.1">
    <property type="nucleotide sequence ID" value="NZ_BAABKB010000047.1"/>
</dbReference>
<sequence length="736" mass="79834">MSHSTRTRQLPQRPDTEPEPDTDAGTEVAARADGDGASDADTGGSHGSDTGGTSGSDTDAGVRAEEDGASGSDADAGTDAGAATEKHTEDTSERDTQADAETARDTRPDADSTPERDTEPDTKAATDAPTVVKPDPDTSTDEEPKAPEAPDEEPKAPAADASAGQADTPLARADGPSRRRGWWGWRLKYPRAARAVTVGTSVLSGVLVLFALLVPNELDRLAPDAFLRIPVEGVLLAGLLLVLPPRPRRIAAVVVGLVLGLVTILKFVDMGFYSVLARPFDLVLDWILFDDAAEWVKESFGRTGEVVAVIAVLALVVVLLALMTLAVVRLSDLMARHRPVATRTVLVLGTAWITCVTVGVQFTDVPVASQINAELVKNRVHQVRAGLRDGKVFAEQASVDAFADTPPDQLLTGLRGKDVLFTFIESYGRTAIDDPAMADQVGSVLSEGTKSLKAAGFASRSAWLRSPVTGAGSWLAHSTFLSGLWIKNQQRYRSLTTSDRHTLTSYFQKSGAWRTVGIVPGVRRAWPEGKFFGLDHIYDSEHLGYQGPYFSWTPVPDQFSLEAFERLEHGKKDRKPMMAEIILASSHNPWAPVAHMIDWNDLGDGSVFEQIKKEGKDPKEVWKNPESVRTEYRNAIEYSLHSLIEYVERYGDKNTVLVFLGDHQPVPTVTAGSSSRDVPVTIVAHDPKVLDRISDWGWTDGLKPAKNAPEWRMDTFRDRFMTAYGSRPGAKAGEAP</sequence>
<keyword evidence="2" id="KW-0472">Membrane</keyword>
<accession>A0ABP9JNA0</accession>
<proteinExistence type="predicted"/>